<dbReference type="KEGG" id="gai:IMCC3135_08160"/>
<keyword evidence="1" id="KW-0328">Glycosyltransferase</keyword>
<dbReference type="PANTHER" id="PTHR43363">
    <property type="entry name" value="HYPOXANTHINE PHOSPHORIBOSYLTRANSFERASE"/>
    <property type="match status" value="1"/>
</dbReference>
<dbReference type="CDD" id="cd06223">
    <property type="entry name" value="PRTases_typeI"/>
    <property type="match status" value="1"/>
</dbReference>
<evidence type="ECO:0000313" key="5">
    <source>
        <dbReference type="Proteomes" id="UP000250079"/>
    </source>
</evidence>
<gene>
    <name evidence="4" type="ORF">IMCC3135_08160</name>
</gene>
<dbReference type="SUPFAM" id="SSF53271">
    <property type="entry name" value="PRTase-like"/>
    <property type="match status" value="1"/>
</dbReference>
<sequence length="219" mass="24719">MRAGKLGKLPTHLLFNHHRLSTVQEKHYVTETDLLQDAYRLGVQIAESGFRPTFIVGLWRGGSVVGIAVQECLQYIGIPTDHIAIRTSYRGLASYQQMVDNPETEIRIHGTQYLLDTLDRDDSLLIVDDVFSSGLTSSAVISRLTSRLKNNMPSDVRIAVPWYKPAHNRTTLKPDYYVNTSDDWLVMPYELSGLTHEEISNNKPWMLPMLASLDDVSSS</sequence>
<dbReference type="GO" id="GO:0016757">
    <property type="term" value="F:glycosyltransferase activity"/>
    <property type="evidence" value="ECO:0007669"/>
    <property type="project" value="UniProtKB-KW"/>
</dbReference>
<proteinExistence type="predicted"/>
<keyword evidence="2" id="KW-0808">Transferase</keyword>
<dbReference type="OrthoDB" id="199120at2"/>
<dbReference type="RefSeq" id="WP_088917129.1">
    <property type="nucleotide sequence ID" value="NZ_CP018632.1"/>
</dbReference>
<evidence type="ECO:0000313" key="4">
    <source>
        <dbReference type="EMBL" id="ASJ71735.1"/>
    </source>
</evidence>
<dbReference type="Gene3D" id="3.40.50.2020">
    <property type="match status" value="1"/>
</dbReference>
<evidence type="ECO:0000256" key="1">
    <source>
        <dbReference type="ARBA" id="ARBA00022676"/>
    </source>
</evidence>
<dbReference type="InterPro" id="IPR000836">
    <property type="entry name" value="PRTase_dom"/>
</dbReference>
<dbReference type="AlphaFoldDB" id="A0A2Z2NMI4"/>
<feature type="domain" description="Phosphoribosyltransferase" evidence="3">
    <location>
        <begin position="35"/>
        <end position="184"/>
    </location>
</feature>
<dbReference type="Proteomes" id="UP000250079">
    <property type="component" value="Chromosome"/>
</dbReference>
<accession>A0A2Z2NMI4</accession>
<protein>
    <recommendedName>
        <fullName evidence="3">Phosphoribosyltransferase domain-containing protein</fullName>
    </recommendedName>
</protein>
<keyword evidence="5" id="KW-1185">Reference proteome</keyword>
<dbReference type="EMBL" id="CP018632">
    <property type="protein sequence ID" value="ASJ71735.1"/>
    <property type="molecule type" value="Genomic_DNA"/>
</dbReference>
<evidence type="ECO:0000259" key="3">
    <source>
        <dbReference type="Pfam" id="PF00156"/>
    </source>
</evidence>
<dbReference type="Pfam" id="PF00156">
    <property type="entry name" value="Pribosyltran"/>
    <property type="match status" value="1"/>
</dbReference>
<dbReference type="InterPro" id="IPR029057">
    <property type="entry name" value="PRTase-like"/>
</dbReference>
<name>A0A2Z2NMI4_9GAMM</name>
<reference evidence="4 5" key="1">
    <citation type="submission" date="2016-12" db="EMBL/GenBank/DDBJ databases">
        <authorList>
            <person name="Song W.-J."/>
            <person name="Kurnit D.M."/>
        </authorList>
    </citation>
    <scope>NUCLEOTIDE SEQUENCE [LARGE SCALE GENOMIC DNA]</scope>
    <source>
        <strain evidence="4 5">IMCC3135</strain>
    </source>
</reference>
<evidence type="ECO:0000256" key="2">
    <source>
        <dbReference type="ARBA" id="ARBA00022679"/>
    </source>
</evidence>
<dbReference type="PANTHER" id="PTHR43363:SF1">
    <property type="entry name" value="HYPOXANTHINE-GUANINE PHOSPHORIBOSYLTRANSFERASE"/>
    <property type="match status" value="1"/>
</dbReference>
<organism evidence="4 5">
    <name type="scientific">Granulosicoccus antarcticus IMCC3135</name>
    <dbReference type="NCBI Taxonomy" id="1192854"/>
    <lineage>
        <taxon>Bacteria</taxon>
        <taxon>Pseudomonadati</taxon>
        <taxon>Pseudomonadota</taxon>
        <taxon>Gammaproteobacteria</taxon>
        <taxon>Chromatiales</taxon>
        <taxon>Granulosicoccaceae</taxon>
        <taxon>Granulosicoccus</taxon>
    </lineage>
</organism>